<dbReference type="AlphaFoldDB" id="A0A4Q0S633"/>
<dbReference type="InterPro" id="IPR036388">
    <property type="entry name" value="WH-like_DNA-bd_sf"/>
</dbReference>
<dbReference type="PANTHER" id="PTHR44688">
    <property type="entry name" value="DNA-BINDING TRANSCRIPTIONAL ACTIVATOR DEVR_DOSR"/>
    <property type="match status" value="1"/>
</dbReference>
<organism evidence="5 6">
    <name type="scientific">Bradyrhizobium nanningense</name>
    <dbReference type="NCBI Taxonomy" id="1325118"/>
    <lineage>
        <taxon>Bacteria</taxon>
        <taxon>Pseudomonadati</taxon>
        <taxon>Pseudomonadota</taxon>
        <taxon>Alphaproteobacteria</taxon>
        <taxon>Hyphomicrobiales</taxon>
        <taxon>Nitrobacteraceae</taxon>
        <taxon>Bradyrhizobium</taxon>
    </lineage>
</organism>
<dbReference type="SUPFAM" id="SSF75516">
    <property type="entry name" value="Pheromone-binding domain of LuxR-like quorum-sensing transcription factors"/>
    <property type="match status" value="1"/>
</dbReference>
<name>A0A4Q0S633_9BRAD</name>
<proteinExistence type="predicted"/>
<evidence type="ECO:0000256" key="2">
    <source>
        <dbReference type="ARBA" id="ARBA00023125"/>
    </source>
</evidence>
<dbReference type="EMBL" id="LBJQ01000073">
    <property type="protein sequence ID" value="RXH28938.1"/>
    <property type="molecule type" value="Genomic_DNA"/>
</dbReference>
<protein>
    <recommendedName>
        <fullName evidence="4">HTH luxR-type domain-containing protein</fullName>
    </recommendedName>
</protein>
<dbReference type="SMART" id="SM00421">
    <property type="entry name" value="HTH_LUXR"/>
    <property type="match status" value="1"/>
</dbReference>
<dbReference type="PANTHER" id="PTHR44688:SF16">
    <property type="entry name" value="DNA-BINDING TRANSCRIPTIONAL ACTIVATOR DEVR_DOSR"/>
    <property type="match status" value="1"/>
</dbReference>
<dbReference type="InterPro" id="IPR016032">
    <property type="entry name" value="Sig_transdc_resp-reg_C-effctor"/>
</dbReference>
<evidence type="ECO:0000313" key="5">
    <source>
        <dbReference type="EMBL" id="RXH28938.1"/>
    </source>
</evidence>
<dbReference type="PRINTS" id="PR00038">
    <property type="entry name" value="HTHLUXR"/>
</dbReference>
<dbReference type="PROSITE" id="PS50043">
    <property type="entry name" value="HTH_LUXR_2"/>
    <property type="match status" value="1"/>
</dbReference>
<dbReference type="GO" id="GO:0003677">
    <property type="term" value="F:DNA binding"/>
    <property type="evidence" value="ECO:0007669"/>
    <property type="project" value="UniProtKB-KW"/>
</dbReference>
<keyword evidence="1" id="KW-0805">Transcription regulation</keyword>
<dbReference type="PROSITE" id="PS00622">
    <property type="entry name" value="HTH_LUXR_1"/>
    <property type="match status" value="1"/>
</dbReference>
<gene>
    <name evidence="5" type="ORF">XH99_14110</name>
</gene>
<keyword evidence="3" id="KW-0804">Transcription</keyword>
<evidence type="ECO:0000259" key="4">
    <source>
        <dbReference type="PROSITE" id="PS50043"/>
    </source>
</evidence>
<dbReference type="GO" id="GO:0006355">
    <property type="term" value="P:regulation of DNA-templated transcription"/>
    <property type="evidence" value="ECO:0007669"/>
    <property type="project" value="InterPro"/>
</dbReference>
<dbReference type="CDD" id="cd06170">
    <property type="entry name" value="LuxR_C_like"/>
    <property type="match status" value="1"/>
</dbReference>
<evidence type="ECO:0000256" key="1">
    <source>
        <dbReference type="ARBA" id="ARBA00023015"/>
    </source>
</evidence>
<keyword evidence="6" id="KW-1185">Reference proteome</keyword>
<reference evidence="5 6" key="1">
    <citation type="submission" date="2015-04" db="EMBL/GenBank/DDBJ databases">
        <title>Comparative genomics of rhizobia nodulating Arachis hypogaea in China.</title>
        <authorList>
            <person name="Li Y."/>
        </authorList>
    </citation>
    <scope>NUCLEOTIDE SEQUENCE [LARGE SCALE GENOMIC DNA]</scope>
    <source>
        <strain evidence="5 6">CCBAU 51757</strain>
    </source>
</reference>
<dbReference type="InterPro" id="IPR036693">
    <property type="entry name" value="TF_LuxR_autoind-bd_dom_sf"/>
</dbReference>
<feature type="domain" description="HTH luxR-type" evidence="4">
    <location>
        <begin position="172"/>
        <end position="237"/>
    </location>
</feature>
<dbReference type="Pfam" id="PF00196">
    <property type="entry name" value="GerE"/>
    <property type="match status" value="1"/>
</dbReference>
<dbReference type="InterPro" id="IPR005143">
    <property type="entry name" value="TF_LuxR_autoind-bd_dom"/>
</dbReference>
<dbReference type="InterPro" id="IPR000792">
    <property type="entry name" value="Tscrpt_reg_LuxR_C"/>
</dbReference>
<sequence>MELGSAMITTVEDFIERTQEANSDLELKNLFLATMRDVGYENAVFARAQHKRLVSIPWSEFPPGYLDTYQTMQWDKIDPVVQHVQTARGPFRWSDACIPNQIRKSQRTFFEECRELGVHSGITIPMRGPARETDLISLSFREKGALQADRSAYVYMVSVQYWLKYCELVDRRSADAIVLTSQEIECLKWCKEGKTNWEIGEILGISQKTVEFHVGNTMKKFGAGNRITAVIMGIKNGIISL</sequence>
<accession>A0A4Q0S633</accession>
<comment type="caution">
    <text evidence="5">The sequence shown here is derived from an EMBL/GenBank/DDBJ whole genome shotgun (WGS) entry which is preliminary data.</text>
</comment>
<dbReference type="Pfam" id="PF03472">
    <property type="entry name" value="Autoind_bind"/>
    <property type="match status" value="1"/>
</dbReference>
<dbReference type="Gene3D" id="1.10.10.10">
    <property type="entry name" value="Winged helix-like DNA-binding domain superfamily/Winged helix DNA-binding domain"/>
    <property type="match status" value="1"/>
</dbReference>
<keyword evidence="2" id="KW-0238">DNA-binding</keyword>
<evidence type="ECO:0000313" key="6">
    <source>
        <dbReference type="Proteomes" id="UP000289546"/>
    </source>
</evidence>
<dbReference type="SUPFAM" id="SSF46894">
    <property type="entry name" value="C-terminal effector domain of the bipartite response regulators"/>
    <property type="match status" value="1"/>
</dbReference>
<dbReference type="Proteomes" id="UP000289546">
    <property type="component" value="Unassembled WGS sequence"/>
</dbReference>
<evidence type="ECO:0000256" key="3">
    <source>
        <dbReference type="ARBA" id="ARBA00023163"/>
    </source>
</evidence>
<dbReference type="Gene3D" id="3.30.450.80">
    <property type="entry name" value="Transcription factor LuxR-like, autoinducer-binding domain"/>
    <property type="match status" value="1"/>
</dbReference>